<evidence type="ECO:0000313" key="2">
    <source>
        <dbReference type="EMBL" id="DAD67188.1"/>
    </source>
</evidence>
<proteinExistence type="predicted"/>
<dbReference type="Gene3D" id="3.40.30.10">
    <property type="entry name" value="Glutaredoxin"/>
    <property type="match status" value="1"/>
</dbReference>
<evidence type="ECO:0000259" key="1">
    <source>
        <dbReference type="Pfam" id="PF00462"/>
    </source>
</evidence>
<reference evidence="2" key="1">
    <citation type="journal article" date="2021" name="Proc. Natl. Acad. Sci. U.S.A.">
        <title>A Catalog of Tens of Thousands of Viruses from Human Metagenomes Reveals Hidden Associations with Chronic Diseases.</title>
        <authorList>
            <person name="Tisza M.J."/>
            <person name="Buck C.B."/>
        </authorList>
    </citation>
    <scope>NUCLEOTIDE SEQUENCE</scope>
    <source>
        <strain evidence="2">CtXOZ1</strain>
    </source>
</reference>
<dbReference type="SUPFAM" id="SSF52833">
    <property type="entry name" value="Thioredoxin-like"/>
    <property type="match status" value="1"/>
</dbReference>
<dbReference type="InterPro" id="IPR036249">
    <property type="entry name" value="Thioredoxin-like_sf"/>
</dbReference>
<dbReference type="CDD" id="cd02976">
    <property type="entry name" value="NrdH"/>
    <property type="match status" value="1"/>
</dbReference>
<dbReference type="PROSITE" id="PS51354">
    <property type="entry name" value="GLUTAREDOXIN_2"/>
    <property type="match status" value="1"/>
</dbReference>
<dbReference type="Pfam" id="PF00462">
    <property type="entry name" value="Glutaredoxin"/>
    <property type="match status" value="1"/>
</dbReference>
<accession>A0A8S5LB00</accession>
<feature type="domain" description="Glutaredoxin" evidence="1">
    <location>
        <begin position="19"/>
        <end position="73"/>
    </location>
</feature>
<dbReference type="EMBL" id="BK014672">
    <property type="protein sequence ID" value="DAD67188.1"/>
    <property type="molecule type" value="Genomic_DNA"/>
</dbReference>
<name>A0A8S5LB00_9CAUD</name>
<dbReference type="InterPro" id="IPR002109">
    <property type="entry name" value="Glutaredoxin"/>
</dbReference>
<sequence>MKERKLLPSLSTNTDEAAVLVYTGPGCVACKATKRWLRNHDVAFDEIDVAEHPEAADRLRGEGFTALPVVVIKPTDNVAVGFRPEFLKEELL</sequence>
<protein>
    <submittedName>
        <fullName evidence="2">Glutaredoxin-like protein</fullName>
    </submittedName>
</protein>
<organism evidence="2">
    <name type="scientific">Siphoviridae sp. ctXOZ1</name>
    <dbReference type="NCBI Taxonomy" id="2823585"/>
    <lineage>
        <taxon>Viruses</taxon>
        <taxon>Duplodnaviria</taxon>
        <taxon>Heunggongvirae</taxon>
        <taxon>Uroviricota</taxon>
        <taxon>Caudoviricetes</taxon>
    </lineage>
</organism>